<accession>A0A1L3KLE0</accession>
<dbReference type="KEGG" id="vg:30684120"/>
<evidence type="ECO:0000313" key="1">
    <source>
        <dbReference type="EMBL" id="APG78139.1"/>
    </source>
</evidence>
<keyword evidence="1" id="KW-0696">RNA-directed RNA polymerase</keyword>
<dbReference type="GO" id="GO:0003968">
    <property type="term" value="F:RNA-directed RNA polymerase activity"/>
    <property type="evidence" value="ECO:0007669"/>
    <property type="project" value="UniProtKB-KW"/>
</dbReference>
<evidence type="ECO:0000313" key="2">
    <source>
        <dbReference type="Proteomes" id="UP000217332"/>
    </source>
</evidence>
<name>A0A1L3KLE0_9VIRU</name>
<keyword evidence="1" id="KW-0808">Transferase</keyword>
<sequence length="2151" mass="245904">MTNTLLSHDSRFVQILLITRPDLIFNRVDRMHVKLADPFKELYYSGYLEDNWAWKLLREESKIAEKHVRKENLESSMLGKPFRKNVKNCNTGNFKVYELFNEVIKIAKKVSEKATTKYSQVMKIYRSRANNVIKSYLTRISYAATQPVKSEAQKLMDILIEISPLLMIDDEIWKLRSASHVFYNEVKTFMKDMKGEPLTEEMKEYFPKSKRPYSEVGIRVERIGELYFVKIGSKAAALTTTHLKRLSNTIKSFVNLGIASYFLEARLTAMDFISEVNELVQEMVKVSAECTPAGIKGAKGVMVARLDKNQTLDFNQADALLKEFDGKRRELAKMALTGFKPLFKDCYTMINFLNFYKALPHPDQNLYEGIENIKGFKEPNEINPRIIRRFESTVRRTMFKSLTDMGSDVRLTPISPIGERLGEMSVRSNKPTFQMMSESISCWSAVEIQPVRSIMNIATYEIKPSNKASQDVETFDVEELQMAQKYSAGILQDPPQVMRCRTVNDAVTALKGTCRMSAERAIARFERTIRMHEEFEKKSGYKKIEDIPSKELEDFIMSNKDARYIVGTEPKFGEVHKPVTRMFYMAEQELKAMTQRVERFVKQITRAQSGVSITKGYAGRKADVREFCKMACHSDRESKIIFISFDMSEFSKKFPMELVRCYGRVLAEVTGQDWLRRIDLFFRASLVIHNTRGYFESVAGVKGGFEGFLNFVWSSIHAMIMEIALECVGRQGRILTFSDDGLLALVFNQKETNKEISKVVETIKRVYEQHGLVFKLSKTLVSGETWEYLGEICHKGKVLDSWIKEVCNVGVRNPARGLDPIYTVIKAFEGQADAVMAAGGPVSLSYVLKRLYFSLIMKRVMPVFNGRLEEVMAIIPPSCGGMRLTSPYEMMNKTTESNDSEVLADITLLTNADMELGIQTKQALFKMMRGKRFHLGAIVSGSVLGSKFYDTSGMSVISKAVRMINSTLTRKIAPNPMETGEFKELEKILMHCKNVSLRAVSELILTSEAWTAYSESMALVRTNAAMKFITYKAMRKLQSEDTENCKDALEYWAEAVTEEFIQKKTDEEIIQRGILSNLNGISVDKIVESPRTAFKLSRTLSKDYTIKVLINKPKRHGKTFGSADYIEPPLNVARSGTTLRWFTERTSNKRMAAFRTFLDGVAKFLAYSPEMEPVVRAISSVFNIHLPIIALGLFRSAKRRKPERGVAIDVFITLSKAFQSSSEAKRGTLMKDFIDKADRVDATTSVEAAKAMASIDWCARELSTVYKNEEVEGYYLTAERSKFHNLFVNNEMELSKSYIPVPKENLEEMPEDLKQEFQSTVVEYSKIYTEEGEMYQEAAKGKGVAQHRIHLIHRIEIDQLSEYLRSYISSGGRAADKVGRVPRIGYDLMLVLRLSIVETAVSIMNPILRRRIMDDLFSTDDPRIISVSSNDMPRLNVQTSGANWLEYLEKVGEVIKVVENLGIPGALSGQFTGMLRLDQSHLSILKKHLVSQSLFKTKSRIIFTTEKFPTGKMSPKLEVVIKASFTATISHLFALFRAKNWDRYEIKMEYGLTNNYDEILDVLYVGRTLIRRSKHRTIHKPYNPTSMTIMLFKMYALASRIRIAALYTYPDIHDPTKRGRVFIKKKEEEGIDLNSAPTETEMLPIIRYIDIIAAKKIMNAQNPEEAAKMKSKHEDHKNMIFEPLHRDIIGRVHQIVKMSDEHIQYLSFMFRPDVINELRSIQHAFYQVLYAPAMSNVDITSGSIRKLLTRGEFIKPKMSIPYYNVLQYHQGCTADFIRLTRVKESKRKAMVNCIKANALELIEATGLTGYSFEAGGDVDTLDLHGNRVSSKGPILATVGSRMHKKKKAEFLVMAMRTENAEDAISTHTYLTTDKQSCVSMFLNADDDMYYIFGVLRSYDVEMSMQNPHVLIEYDDEKIEPEDVIPAIRLFKDDPFARRFDLNVMDNEGISPGQEMIVSELRSKFVFGESIVNNDQPMLQAAYELCQSEVIKNEGAKIAVYALVRMWVQGLITVTGRAFAKAIRFMADKLDELPKESLPEVLTDIALCISWLKGLRMTRGINLDSESVRRMIEASERVRFVIRIPMVFVPMRSKNPIYVRTTVKKRPMGKMFTDYSSFEFRLKETKEILKIESDSTELLTEKEKKVLSRVFF</sequence>
<organism evidence="1">
    <name type="scientific">Beihai sesarmid crab virus 3</name>
    <dbReference type="NCBI Taxonomy" id="1922663"/>
    <lineage>
        <taxon>Viruses</taxon>
        <taxon>Riboviria</taxon>
        <taxon>Orthornavirae</taxon>
        <taxon>Negarnaviricota</taxon>
        <taxon>Haploviricotina</taxon>
        <taxon>Yunchangviricetes</taxon>
        <taxon>Goujianvirales</taxon>
        <taxon>Yueviridae</taxon>
        <taxon>Yuyuevirus</taxon>
        <taxon>Yuyuevirus beihaiense</taxon>
    </lineage>
</organism>
<dbReference type="GeneID" id="30684120"/>
<reference evidence="1" key="1">
    <citation type="journal article" date="2016" name="Nature">
        <title>Redefining the invertebrate RNA virosphere.</title>
        <authorList>
            <person name="Shi M."/>
            <person name="Lin X.D."/>
            <person name="Tian J.H."/>
            <person name="Chen L.J."/>
            <person name="Chen X."/>
            <person name="Li C.X."/>
            <person name="Qin X.C."/>
            <person name="Li J."/>
            <person name="Cao J.P."/>
            <person name="Eden J.S."/>
            <person name="Buchmann J."/>
            <person name="Wang W."/>
            <person name="Xu J."/>
            <person name="Holmes E.C."/>
            <person name="Zhang Y.Z."/>
        </authorList>
    </citation>
    <scope>NUCLEOTIDE SEQUENCE [LARGE SCALE GENOMIC DNA]</scope>
    <source>
        <strain evidence="1">SCJXSX39048</strain>
    </source>
</reference>
<proteinExistence type="predicted"/>
<dbReference type="EMBL" id="KX884032">
    <property type="protein sequence ID" value="APG78139.1"/>
    <property type="molecule type" value="Genomic_RNA"/>
</dbReference>
<protein>
    <submittedName>
        <fullName evidence="1">RNA-dependent RNA polymerase</fullName>
    </submittedName>
</protein>
<dbReference type="RefSeq" id="YP_009330274.1">
    <property type="nucleotide sequence ID" value="NC_032273.1"/>
</dbReference>
<keyword evidence="1" id="KW-0548">Nucleotidyltransferase</keyword>
<dbReference type="Proteomes" id="UP000217332">
    <property type="component" value="Genome"/>
</dbReference>
<keyword evidence="2" id="KW-1185">Reference proteome</keyword>